<feature type="binding site" evidence="10">
    <location>
        <position position="166"/>
    </location>
    <ligand>
        <name>UDP-N-acetyl-alpha-D-glucosamine</name>
        <dbReference type="ChEBI" id="CHEBI:57705"/>
    </ligand>
</feature>
<dbReference type="RefSeq" id="WP_262995282.1">
    <property type="nucleotide sequence ID" value="NZ_JAOTJC010000012.1"/>
</dbReference>
<evidence type="ECO:0000256" key="1">
    <source>
        <dbReference type="ARBA" id="ARBA00022475"/>
    </source>
</evidence>
<keyword evidence="1 10" id="KW-1003">Cell membrane</keyword>
<keyword evidence="4 10" id="KW-0808">Transferase</keyword>
<evidence type="ECO:0000256" key="5">
    <source>
        <dbReference type="ARBA" id="ARBA00022960"/>
    </source>
</evidence>
<dbReference type="GO" id="GO:0016757">
    <property type="term" value="F:glycosyltransferase activity"/>
    <property type="evidence" value="ECO:0007669"/>
    <property type="project" value="UniProtKB-KW"/>
</dbReference>
<evidence type="ECO:0000313" key="14">
    <source>
        <dbReference type="Proteomes" id="UP001209257"/>
    </source>
</evidence>
<dbReference type="PANTHER" id="PTHR21015">
    <property type="entry name" value="UDP-N-ACETYLGLUCOSAMINE--N-ACETYLMURAMYL-(PENTAPEPTIDE) PYROPHOSPHORYL-UNDECAPRENOL N-ACETYLGLUCOSAMINE TRANSFERASE 1"/>
    <property type="match status" value="1"/>
</dbReference>
<dbReference type="EC" id="2.4.1.227" evidence="10"/>
<comment type="caution">
    <text evidence="13">The sequence shown here is derived from an EMBL/GenBank/DDBJ whole genome shotgun (WGS) entry which is preliminary data.</text>
</comment>
<dbReference type="CDD" id="cd03785">
    <property type="entry name" value="GT28_MurG"/>
    <property type="match status" value="1"/>
</dbReference>
<feature type="binding site" evidence="10">
    <location>
        <position position="124"/>
    </location>
    <ligand>
        <name>UDP-N-acetyl-alpha-D-glucosamine</name>
        <dbReference type="ChEBI" id="CHEBI:57705"/>
    </ligand>
</feature>
<keyword evidence="9 10" id="KW-0961">Cell wall biogenesis/degradation</keyword>
<accession>A0ABT2VQE0</accession>
<keyword evidence="7 10" id="KW-0472">Membrane</keyword>
<proteinExistence type="inferred from homology"/>
<evidence type="ECO:0000256" key="2">
    <source>
        <dbReference type="ARBA" id="ARBA00022618"/>
    </source>
</evidence>
<feature type="binding site" evidence="10">
    <location>
        <position position="241"/>
    </location>
    <ligand>
        <name>UDP-N-acetyl-alpha-D-glucosamine</name>
        <dbReference type="ChEBI" id="CHEBI:57705"/>
    </ligand>
</feature>
<evidence type="ECO:0000259" key="11">
    <source>
        <dbReference type="Pfam" id="PF03033"/>
    </source>
</evidence>
<feature type="domain" description="Glycosyltransferase family 28 N-terminal" evidence="11">
    <location>
        <begin position="6"/>
        <end position="142"/>
    </location>
</feature>
<evidence type="ECO:0000256" key="4">
    <source>
        <dbReference type="ARBA" id="ARBA00022679"/>
    </source>
</evidence>
<evidence type="ECO:0000256" key="7">
    <source>
        <dbReference type="ARBA" id="ARBA00023136"/>
    </source>
</evidence>
<dbReference type="SUPFAM" id="SSF53756">
    <property type="entry name" value="UDP-Glycosyltransferase/glycogen phosphorylase"/>
    <property type="match status" value="1"/>
</dbReference>
<keyword evidence="3 10" id="KW-0328">Glycosyltransferase</keyword>
<comment type="function">
    <text evidence="10">Cell wall formation. Catalyzes the transfer of a GlcNAc subunit on undecaprenyl-pyrophosphoryl-MurNAc-pentapeptide (lipid intermediate I) to form undecaprenyl-pyrophosphoryl-MurNAc-(pentapeptide)GlcNAc (lipid intermediate II).</text>
</comment>
<dbReference type="Gene3D" id="3.40.50.2000">
    <property type="entry name" value="Glycogen Phosphorylase B"/>
    <property type="match status" value="2"/>
</dbReference>
<evidence type="ECO:0000256" key="3">
    <source>
        <dbReference type="ARBA" id="ARBA00022676"/>
    </source>
</evidence>
<comment type="similarity">
    <text evidence="10">Belongs to the glycosyltransferase 28 family. MurG subfamily.</text>
</comment>
<comment type="catalytic activity">
    <reaction evidence="10">
        <text>di-trans,octa-cis-undecaprenyl diphospho-N-acetyl-alpha-D-muramoyl-L-alanyl-D-glutamyl-meso-2,6-diaminopimeloyl-D-alanyl-D-alanine + UDP-N-acetyl-alpha-D-glucosamine = di-trans,octa-cis-undecaprenyl diphospho-[N-acetyl-alpha-D-glucosaminyl-(1-&gt;4)]-N-acetyl-alpha-D-muramoyl-L-alanyl-D-glutamyl-meso-2,6-diaminopimeloyl-D-alanyl-D-alanine + UDP + H(+)</text>
        <dbReference type="Rhea" id="RHEA:31227"/>
        <dbReference type="ChEBI" id="CHEBI:15378"/>
        <dbReference type="ChEBI" id="CHEBI:57705"/>
        <dbReference type="ChEBI" id="CHEBI:58223"/>
        <dbReference type="ChEBI" id="CHEBI:61387"/>
        <dbReference type="ChEBI" id="CHEBI:61388"/>
        <dbReference type="EC" id="2.4.1.227"/>
    </reaction>
</comment>
<feature type="binding site" evidence="10">
    <location>
        <position position="286"/>
    </location>
    <ligand>
        <name>UDP-N-acetyl-alpha-D-glucosamine</name>
        <dbReference type="ChEBI" id="CHEBI:57705"/>
    </ligand>
</feature>
<comment type="pathway">
    <text evidence="10">Cell wall biogenesis; peptidoglycan biosynthesis.</text>
</comment>
<dbReference type="InterPro" id="IPR004276">
    <property type="entry name" value="GlycoTrans_28_N"/>
</dbReference>
<keyword evidence="5 10" id="KW-0133">Cell shape</keyword>
<dbReference type="NCBIfam" id="TIGR01133">
    <property type="entry name" value="murG"/>
    <property type="match status" value="1"/>
</dbReference>
<sequence length="356" mass="38006">MTKRCLIMAGGTGGHVFPGLAVADALYDKGWDVHWLGTAERMEADVVPKHGYPISFVPVKGMRGKGILAKVSGALTLLKGLWHARKLLQSIKPDVVIGFGGYASGPGGIAAWSLGIPLLVHEQNAAAGLTNRLLSRFANRVLLAFDDARPQFTSAKDIQAVGNPVRNPILTTPQKDSMETPLNMLVVGGSLGARPLNDTVPAMTAEFESLSIWHQCGKGNEEQVKAAYQSARSQVRVTEFIDDMAAAYAWADFIVCRAGALTVSEVAVAGRAAIFVPLPHAVDDHQTKNAQSLVNAKAAVMIPQSLLKENLGPAVRQWIADPQACLKMGHMASKQARRNATQDVVTQCEALMGGSR</sequence>
<dbReference type="Proteomes" id="UP001209257">
    <property type="component" value="Unassembled WGS sequence"/>
</dbReference>
<reference evidence="14" key="1">
    <citation type="submission" date="2023-07" db="EMBL/GenBank/DDBJ databases">
        <title>Study on multiphase classification of strain Alteromonas salexigens isolated from the Yellow Sea.</title>
        <authorList>
            <person name="Sun L."/>
        </authorList>
    </citation>
    <scope>NUCLEOTIDE SEQUENCE [LARGE SCALE GENOMIC DNA]</scope>
    <source>
        <strain evidence="14">ASW11-19</strain>
    </source>
</reference>
<keyword evidence="2 10" id="KW-0132">Cell division</keyword>
<dbReference type="InterPro" id="IPR006009">
    <property type="entry name" value="GlcNAc_MurG"/>
</dbReference>
<keyword evidence="6 10" id="KW-0573">Peptidoglycan synthesis</keyword>
<feature type="domain" description="Glycosyl transferase family 28 C-terminal" evidence="12">
    <location>
        <begin position="185"/>
        <end position="342"/>
    </location>
</feature>
<evidence type="ECO:0000256" key="8">
    <source>
        <dbReference type="ARBA" id="ARBA00023306"/>
    </source>
</evidence>
<dbReference type="Pfam" id="PF04101">
    <property type="entry name" value="Glyco_tran_28_C"/>
    <property type="match status" value="1"/>
</dbReference>
<dbReference type="EMBL" id="JAOTJC010000012">
    <property type="protein sequence ID" value="MCU7555530.1"/>
    <property type="molecule type" value="Genomic_DNA"/>
</dbReference>
<dbReference type="InterPro" id="IPR007235">
    <property type="entry name" value="Glyco_trans_28_C"/>
</dbReference>
<gene>
    <name evidence="10 13" type="primary">murG</name>
    <name evidence="13" type="ORF">OCL06_13115</name>
</gene>
<keyword evidence="8 10" id="KW-0131">Cell cycle</keyword>
<keyword evidence="14" id="KW-1185">Reference proteome</keyword>
<name>A0ABT2VQE0_9ALTE</name>
<dbReference type="HAMAP" id="MF_00033">
    <property type="entry name" value="MurG"/>
    <property type="match status" value="1"/>
</dbReference>
<dbReference type="PANTHER" id="PTHR21015:SF22">
    <property type="entry name" value="GLYCOSYLTRANSFERASE"/>
    <property type="match status" value="1"/>
</dbReference>
<comment type="subcellular location">
    <subcellularLocation>
        <location evidence="10">Cell membrane</location>
        <topology evidence="10">Peripheral membrane protein</topology>
        <orientation evidence="10">Cytoplasmic side</orientation>
    </subcellularLocation>
</comment>
<feature type="binding site" evidence="10">
    <location>
        <begin position="12"/>
        <end position="14"/>
    </location>
    <ligand>
        <name>UDP-N-acetyl-alpha-D-glucosamine</name>
        <dbReference type="ChEBI" id="CHEBI:57705"/>
    </ligand>
</feature>
<organism evidence="13 14">
    <name type="scientific">Alteromonas salexigens</name>
    <dbReference type="NCBI Taxonomy" id="2982530"/>
    <lineage>
        <taxon>Bacteria</taxon>
        <taxon>Pseudomonadati</taxon>
        <taxon>Pseudomonadota</taxon>
        <taxon>Gammaproteobacteria</taxon>
        <taxon>Alteromonadales</taxon>
        <taxon>Alteromonadaceae</taxon>
        <taxon>Alteromonas/Salinimonas group</taxon>
        <taxon>Alteromonas</taxon>
    </lineage>
</organism>
<dbReference type="Pfam" id="PF03033">
    <property type="entry name" value="Glyco_transf_28"/>
    <property type="match status" value="1"/>
</dbReference>
<evidence type="ECO:0000256" key="6">
    <source>
        <dbReference type="ARBA" id="ARBA00022984"/>
    </source>
</evidence>
<feature type="binding site" evidence="10">
    <location>
        <position position="190"/>
    </location>
    <ligand>
        <name>UDP-N-acetyl-alpha-D-glucosamine</name>
        <dbReference type="ChEBI" id="CHEBI:57705"/>
    </ligand>
</feature>
<evidence type="ECO:0000259" key="12">
    <source>
        <dbReference type="Pfam" id="PF04101"/>
    </source>
</evidence>
<evidence type="ECO:0000256" key="10">
    <source>
        <dbReference type="HAMAP-Rule" id="MF_00033"/>
    </source>
</evidence>
<evidence type="ECO:0000256" key="9">
    <source>
        <dbReference type="ARBA" id="ARBA00023316"/>
    </source>
</evidence>
<protein>
    <recommendedName>
        <fullName evidence="10">UDP-N-acetylglucosamine--N-acetylmuramyl-(pentapeptide) pyrophosphoryl-undecaprenol N-acetylglucosamine transferase</fullName>
        <ecNumber evidence="10">2.4.1.227</ecNumber>
    </recommendedName>
    <alternativeName>
        <fullName evidence="10">Undecaprenyl-PP-MurNAc-pentapeptide-UDPGlcNAc GlcNAc transferase</fullName>
    </alternativeName>
</protein>
<evidence type="ECO:0000313" key="13">
    <source>
        <dbReference type="EMBL" id="MCU7555530.1"/>
    </source>
</evidence>
<feature type="binding site" evidence="10">
    <location>
        <begin position="260"/>
        <end position="265"/>
    </location>
    <ligand>
        <name>UDP-N-acetyl-alpha-D-glucosamine</name>
        <dbReference type="ChEBI" id="CHEBI:57705"/>
    </ligand>
</feature>